<feature type="transmembrane region" description="Helical" evidence="9">
    <location>
        <begin position="95"/>
        <end position="115"/>
    </location>
</feature>
<dbReference type="EMBL" id="JBGJLR010000017">
    <property type="protein sequence ID" value="MEZ2740557.1"/>
    <property type="molecule type" value="Genomic_DNA"/>
</dbReference>
<sequence>MIELHTSSPLSPDTQPAARRPQRFTPYPVSARWMALVLALWCTLGLNQAWWRKLSALASEQSLSNWEMVLTALVLTSATYLWFMLLSWPKLRRIGWSITLITAASAQYFMLNYGIVMDSSMVRNTLQTNTSEGLALITSGLLLHVLLYAGLPIAVLYAGIQLKPTQWRKDVWRSALLVTASLAMMIGGGLLLYKPMAPLVRNHTEIRYLINPLASIVSFSSVTLKPLFKRELTFQHISGDAKLGSSYQSDGFAATSTQSQANKPPLLILIVGETTRADHFGLNGYPRNTTPEMEARHVINWRNVQSCGTNTLASVPCMFSHLGKQGFESRKFEYENLLDVLHAAGLNVDWLDNQAGCKGVCNRISHAQTDQVASPSAIHRWCKDSECLDQLMVELLDDRLRTVTSDGNNQGTVLVLHQMGSHGPAYYRRSSAPSKHFQPECTTHVTSDCSRSQLVNVYDNSMVETDLFVARTIDWLKNQQDKYDTGLIYLSDHGESLGENGLYLHGLPYVIAPDAQKHVPWVMWPGSLLARTQVNETCVRQNTDQALTHDNFYHTVMGLLDVHSSSYNSALDVLQSCRAPNANLQAHDQSAGHHKPSSTS</sequence>
<evidence type="ECO:0000256" key="2">
    <source>
        <dbReference type="ARBA" id="ARBA00022475"/>
    </source>
</evidence>
<dbReference type="PANTHER" id="PTHR30443:SF0">
    <property type="entry name" value="PHOSPHOETHANOLAMINE TRANSFERASE EPTA"/>
    <property type="match status" value="1"/>
</dbReference>
<feature type="transmembrane region" description="Helical" evidence="9">
    <location>
        <begin position="135"/>
        <end position="159"/>
    </location>
</feature>
<feature type="compositionally biased region" description="Polar residues" evidence="8">
    <location>
        <begin position="1"/>
        <end position="14"/>
    </location>
</feature>
<proteinExistence type="predicted"/>
<dbReference type="InterPro" id="IPR012549">
    <property type="entry name" value="EptA-like_N"/>
</dbReference>
<reference evidence="12 13" key="1">
    <citation type="submission" date="2024-08" db="EMBL/GenBank/DDBJ databases">
        <authorList>
            <person name="Feng Z."/>
            <person name="Ronholm J."/>
        </authorList>
    </citation>
    <scope>NUCLEOTIDE SEQUENCE [LARGE SCALE GENOMIC DNA]</scope>
    <source>
        <strain evidence="12 13">4-AB0-8</strain>
    </source>
</reference>
<evidence type="ECO:0000256" key="8">
    <source>
        <dbReference type="SAM" id="MobiDB-lite"/>
    </source>
</evidence>
<comment type="caution">
    <text evidence="12">The sequence shown here is derived from an EMBL/GenBank/DDBJ whole genome shotgun (WGS) entry which is preliminary data.</text>
</comment>
<organism evidence="12 13">
    <name type="scientific">Comamonas jiangduensis</name>
    <dbReference type="NCBI Taxonomy" id="1194168"/>
    <lineage>
        <taxon>Bacteria</taxon>
        <taxon>Pseudomonadati</taxon>
        <taxon>Pseudomonadota</taxon>
        <taxon>Betaproteobacteria</taxon>
        <taxon>Burkholderiales</taxon>
        <taxon>Comamonadaceae</taxon>
        <taxon>Comamonas</taxon>
    </lineage>
</organism>
<evidence type="ECO:0000259" key="11">
    <source>
        <dbReference type="Pfam" id="PF08019"/>
    </source>
</evidence>
<dbReference type="Pfam" id="PF08019">
    <property type="entry name" value="EptA_B_N"/>
    <property type="match status" value="1"/>
</dbReference>
<keyword evidence="4 12" id="KW-0808">Transferase</keyword>
<feature type="transmembrane region" description="Helical" evidence="9">
    <location>
        <begin position="29"/>
        <end position="51"/>
    </location>
</feature>
<dbReference type="Pfam" id="PF00884">
    <property type="entry name" value="Sulfatase"/>
    <property type="match status" value="1"/>
</dbReference>
<dbReference type="Proteomes" id="UP001567350">
    <property type="component" value="Unassembled WGS sequence"/>
</dbReference>
<feature type="domain" description="Phosphoethanolamine transferase N-terminal" evidence="11">
    <location>
        <begin position="76"/>
        <end position="223"/>
    </location>
</feature>
<dbReference type="SUPFAM" id="SSF53649">
    <property type="entry name" value="Alkaline phosphatase-like"/>
    <property type="match status" value="1"/>
</dbReference>
<dbReference type="InterPro" id="IPR017850">
    <property type="entry name" value="Alkaline_phosphatase_core_sf"/>
</dbReference>
<evidence type="ECO:0000256" key="9">
    <source>
        <dbReference type="SAM" id="Phobius"/>
    </source>
</evidence>
<evidence type="ECO:0000256" key="7">
    <source>
        <dbReference type="ARBA" id="ARBA00023136"/>
    </source>
</evidence>
<gene>
    <name evidence="12" type="ORF">ACBP88_14080</name>
</gene>
<keyword evidence="7 9" id="KW-0472">Membrane</keyword>
<dbReference type="GO" id="GO:0016740">
    <property type="term" value="F:transferase activity"/>
    <property type="evidence" value="ECO:0007669"/>
    <property type="project" value="UniProtKB-KW"/>
</dbReference>
<dbReference type="PANTHER" id="PTHR30443">
    <property type="entry name" value="INNER MEMBRANE PROTEIN"/>
    <property type="match status" value="1"/>
</dbReference>
<evidence type="ECO:0000256" key="4">
    <source>
        <dbReference type="ARBA" id="ARBA00022679"/>
    </source>
</evidence>
<feature type="region of interest" description="Disordered" evidence="8">
    <location>
        <begin position="1"/>
        <end position="21"/>
    </location>
</feature>
<dbReference type="InterPro" id="IPR040423">
    <property type="entry name" value="PEA_transferase"/>
</dbReference>
<evidence type="ECO:0000259" key="10">
    <source>
        <dbReference type="Pfam" id="PF00884"/>
    </source>
</evidence>
<accession>A0ABV4IFG6</accession>
<keyword evidence="13" id="KW-1185">Reference proteome</keyword>
<evidence type="ECO:0000256" key="5">
    <source>
        <dbReference type="ARBA" id="ARBA00022692"/>
    </source>
</evidence>
<keyword evidence="3" id="KW-0997">Cell inner membrane</keyword>
<dbReference type="Gene3D" id="3.40.720.10">
    <property type="entry name" value="Alkaline Phosphatase, subunit A"/>
    <property type="match status" value="1"/>
</dbReference>
<evidence type="ECO:0000313" key="13">
    <source>
        <dbReference type="Proteomes" id="UP001567350"/>
    </source>
</evidence>
<dbReference type="InterPro" id="IPR000917">
    <property type="entry name" value="Sulfatase_N"/>
</dbReference>
<evidence type="ECO:0000256" key="1">
    <source>
        <dbReference type="ARBA" id="ARBA00004429"/>
    </source>
</evidence>
<dbReference type="EC" id="2.7.-.-" evidence="12"/>
<dbReference type="RefSeq" id="WP_370893431.1">
    <property type="nucleotide sequence ID" value="NZ_JBGJLR010000017.1"/>
</dbReference>
<keyword evidence="2" id="KW-1003">Cell membrane</keyword>
<keyword evidence="6 9" id="KW-1133">Transmembrane helix</keyword>
<protein>
    <submittedName>
        <fullName evidence="12">Phosphoethanolamine transferase</fullName>
        <ecNumber evidence="12">2.7.-.-</ecNumber>
    </submittedName>
</protein>
<feature type="domain" description="Sulfatase N-terminal" evidence="10">
    <location>
        <begin position="265"/>
        <end position="562"/>
    </location>
</feature>
<evidence type="ECO:0000256" key="6">
    <source>
        <dbReference type="ARBA" id="ARBA00022989"/>
    </source>
</evidence>
<feature type="transmembrane region" description="Helical" evidence="9">
    <location>
        <begin position="63"/>
        <end position="83"/>
    </location>
</feature>
<dbReference type="InterPro" id="IPR058130">
    <property type="entry name" value="PEA_transf_C"/>
</dbReference>
<evidence type="ECO:0000313" key="12">
    <source>
        <dbReference type="EMBL" id="MEZ2740557.1"/>
    </source>
</evidence>
<feature type="transmembrane region" description="Helical" evidence="9">
    <location>
        <begin position="171"/>
        <end position="193"/>
    </location>
</feature>
<keyword evidence="5 9" id="KW-0812">Transmembrane</keyword>
<dbReference type="CDD" id="cd16017">
    <property type="entry name" value="LptA"/>
    <property type="match status" value="1"/>
</dbReference>
<name>A0ABV4IFG6_9BURK</name>
<dbReference type="NCBIfam" id="NF028537">
    <property type="entry name" value="P_eth_NH2_trans"/>
    <property type="match status" value="1"/>
</dbReference>
<comment type="subcellular location">
    <subcellularLocation>
        <location evidence="1">Cell inner membrane</location>
        <topology evidence="1">Multi-pass membrane protein</topology>
    </subcellularLocation>
</comment>
<evidence type="ECO:0000256" key="3">
    <source>
        <dbReference type="ARBA" id="ARBA00022519"/>
    </source>
</evidence>